<proteinExistence type="predicted"/>
<organism evidence="1 2">
    <name type="scientific">Arcicella aurantiaca</name>
    <dbReference type="NCBI Taxonomy" id="591202"/>
    <lineage>
        <taxon>Bacteria</taxon>
        <taxon>Pseudomonadati</taxon>
        <taxon>Bacteroidota</taxon>
        <taxon>Cytophagia</taxon>
        <taxon>Cytophagales</taxon>
        <taxon>Flectobacillaceae</taxon>
        <taxon>Arcicella</taxon>
    </lineage>
</organism>
<keyword evidence="2" id="KW-1185">Reference proteome</keyword>
<evidence type="ECO:0000313" key="2">
    <source>
        <dbReference type="Proteomes" id="UP000245489"/>
    </source>
</evidence>
<dbReference type="Proteomes" id="UP000245489">
    <property type="component" value="Unassembled WGS sequence"/>
</dbReference>
<accession>A0A316DFS2</accession>
<name>A0A316DFS2_9BACT</name>
<reference evidence="1 2" key="1">
    <citation type="submission" date="2018-05" db="EMBL/GenBank/DDBJ databases">
        <title>Genomic Encyclopedia of Archaeal and Bacterial Type Strains, Phase II (KMG-II): from individual species to whole genera.</title>
        <authorList>
            <person name="Goeker M."/>
        </authorList>
    </citation>
    <scope>NUCLEOTIDE SEQUENCE [LARGE SCALE GENOMIC DNA]</scope>
    <source>
        <strain evidence="1 2">DSM 22214</strain>
    </source>
</reference>
<dbReference type="RefSeq" id="WP_146199239.1">
    <property type="nucleotide sequence ID" value="NZ_QGGO01000038.1"/>
</dbReference>
<comment type="caution">
    <text evidence="1">The sequence shown here is derived from an EMBL/GenBank/DDBJ whole genome shotgun (WGS) entry which is preliminary data.</text>
</comment>
<protein>
    <submittedName>
        <fullName evidence="1">Uncharacterized protein</fullName>
    </submittedName>
</protein>
<dbReference type="AlphaFoldDB" id="A0A316DFS2"/>
<gene>
    <name evidence="1" type="ORF">LV89_04512</name>
</gene>
<evidence type="ECO:0000313" key="1">
    <source>
        <dbReference type="EMBL" id="PWK17061.1"/>
    </source>
</evidence>
<dbReference type="EMBL" id="QGGO01000038">
    <property type="protein sequence ID" value="PWK17061.1"/>
    <property type="molecule type" value="Genomic_DNA"/>
</dbReference>
<sequence length="62" mass="6703">MAQKSQKCKNCGRVTVHQEFDDKALSTAKIVGGYLLTGGLSMLLTGVRKGKNYYCCICGTVN</sequence>